<gene>
    <name evidence="3" type="ORF">CPLU01_10327</name>
</gene>
<protein>
    <recommendedName>
        <fullName evidence="5">Secreted protein</fullName>
    </recommendedName>
</protein>
<dbReference type="Proteomes" id="UP000654918">
    <property type="component" value="Unassembled WGS sequence"/>
</dbReference>
<reference evidence="3" key="1">
    <citation type="journal article" date="2020" name="Phytopathology">
        <title>Genome Sequence Resources of Colletotrichum truncatum, C. plurivorum, C. musicola, and C. sojae: Four Species Pathogenic to Soybean (Glycine max).</title>
        <authorList>
            <person name="Rogerio F."/>
            <person name="Boufleur T.R."/>
            <person name="Ciampi-Guillardi M."/>
            <person name="Sukno S.A."/>
            <person name="Thon M.R."/>
            <person name="Massola Junior N.S."/>
            <person name="Baroncelli R."/>
        </authorList>
    </citation>
    <scope>NUCLEOTIDE SEQUENCE</scope>
    <source>
        <strain evidence="3">LFN00145</strain>
    </source>
</reference>
<feature type="signal peptide" evidence="2">
    <location>
        <begin position="1"/>
        <end position="23"/>
    </location>
</feature>
<feature type="compositionally biased region" description="Basic residues" evidence="1">
    <location>
        <begin position="220"/>
        <end position="232"/>
    </location>
</feature>
<proteinExistence type="predicted"/>
<feature type="region of interest" description="Disordered" evidence="1">
    <location>
        <begin position="211"/>
        <end position="232"/>
    </location>
</feature>
<dbReference type="AlphaFoldDB" id="A0A8H6K6J1"/>
<dbReference type="EMBL" id="WIGO01000175">
    <property type="protein sequence ID" value="KAF6825366.1"/>
    <property type="molecule type" value="Genomic_DNA"/>
</dbReference>
<evidence type="ECO:0008006" key="5">
    <source>
        <dbReference type="Google" id="ProtNLM"/>
    </source>
</evidence>
<organism evidence="3 4">
    <name type="scientific">Colletotrichum plurivorum</name>
    <dbReference type="NCBI Taxonomy" id="2175906"/>
    <lineage>
        <taxon>Eukaryota</taxon>
        <taxon>Fungi</taxon>
        <taxon>Dikarya</taxon>
        <taxon>Ascomycota</taxon>
        <taxon>Pezizomycotina</taxon>
        <taxon>Sordariomycetes</taxon>
        <taxon>Hypocreomycetidae</taxon>
        <taxon>Glomerellales</taxon>
        <taxon>Glomerellaceae</taxon>
        <taxon>Colletotrichum</taxon>
        <taxon>Colletotrichum orchidearum species complex</taxon>
    </lineage>
</organism>
<name>A0A8H6K6J1_9PEZI</name>
<evidence type="ECO:0000256" key="2">
    <source>
        <dbReference type="SAM" id="SignalP"/>
    </source>
</evidence>
<evidence type="ECO:0000256" key="1">
    <source>
        <dbReference type="SAM" id="MobiDB-lite"/>
    </source>
</evidence>
<evidence type="ECO:0000313" key="4">
    <source>
        <dbReference type="Proteomes" id="UP000654918"/>
    </source>
</evidence>
<keyword evidence="4" id="KW-1185">Reference proteome</keyword>
<comment type="caution">
    <text evidence="3">The sequence shown here is derived from an EMBL/GenBank/DDBJ whole genome shotgun (WGS) entry which is preliminary data.</text>
</comment>
<keyword evidence="2" id="KW-0732">Signal</keyword>
<evidence type="ECO:0000313" key="3">
    <source>
        <dbReference type="EMBL" id="KAF6825366.1"/>
    </source>
</evidence>
<sequence>MPLIVRLRLCLLVMDVTPTLSPARSHRSEEVLLWRQVRGSCWSDRQEFGPLDRASTTLRVAHPSATIKSLGGLSDSGNPAALVAIDGGPVRPRWDGKTGRKIGATGALSTQRWAANQVSPIAITSTSMYPHGRSFFSKQKISSNPSTWQNVMFPSNALHIIGARAPIEVCTQLPLLVFPDATQHMAVPSASPILIPFLPSHALIGRGARSFDETKQTPPLHHHHSYKRRPHH</sequence>
<feature type="chain" id="PRO_5034019971" description="Secreted protein" evidence="2">
    <location>
        <begin position="24"/>
        <end position="232"/>
    </location>
</feature>
<accession>A0A8H6K6J1</accession>